<name>A0A927M4C8_9ACTN</name>
<proteinExistence type="predicted"/>
<dbReference type="InterPro" id="IPR010349">
    <property type="entry name" value="Asparaginase_II"/>
</dbReference>
<accession>A0A927M4C8</accession>
<dbReference type="RefSeq" id="WP_192766694.1">
    <property type="nucleotide sequence ID" value="NZ_JADBEB010000001.1"/>
</dbReference>
<protein>
    <submittedName>
        <fullName evidence="1">L-asparaginase II</fullName>
    </submittedName>
</protein>
<keyword evidence="2" id="KW-1185">Reference proteome</keyword>
<evidence type="ECO:0000313" key="2">
    <source>
        <dbReference type="Proteomes" id="UP000649753"/>
    </source>
</evidence>
<evidence type="ECO:0000313" key="1">
    <source>
        <dbReference type="EMBL" id="MBE1486717.1"/>
    </source>
</evidence>
<dbReference type="Proteomes" id="UP000649753">
    <property type="component" value="Unassembled WGS sequence"/>
</dbReference>
<dbReference type="Pfam" id="PF06089">
    <property type="entry name" value="Asparaginase_II"/>
    <property type="match status" value="1"/>
</dbReference>
<comment type="caution">
    <text evidence="1">The sequence shown here is derived from an EMBL/GenBank/DDBJ whole genome shotgun (WGS) entry which is preliminary data.</text>
</comment>
<gene>
    <name evidence="1" type="ORF">H4W31_002355</name>
</gene>
<dbReference type="AlphaFoldDB" id="A0A927M4C8"/>
<reference evidence="1" key="1">
    <citation type="submission" date="2020-10" db="EMBL/GenBank/DDBJ databases">
        <title>Sequencing the genomes of 1000 actinobacteria strains.</title>
        <authorList>
            <person name="Klenk H.-P."/>
        </authorList>
    </citation>
    <scope>NUCLEOTIDE SEQUENCE</scope>
    <source>
        <strain evidence="1">DSM 46832</strain>
    </source>
</reference>
<organism evidence="1 2">
    <name type="scientific">Plantactinospora soyae</name>
    <dbReference type="NCBI Taxonomy" id="1544732"/>
    <lineage>
        <taxon>Bacteria</taxon>
        <taxon>Bacillati</taxon>
        <taxon>Actinomycetota</taxon>
        <taxon>Actinomycetes</taxon>
        <taxon>Micromonosporales</taxon>
        <taxon>Micromonosporaceae</taxon>
        <taxon>Plantactinospora</taxon>
    </lineage>
</organism>
<dbReference type="PANTHER" id="PTHR42110:SF1">
    <property type="entry name" value="L-ASPARAGINASE, PUTATIVE (AFU_ORTHOLOGUE AFUA_3G11890)-RELATED"/>
    <property type="match status" value="1"/>
</dbReference>
<sequence length="329" mass="33555">MGEIYDGGVPLVEAVRSGFVESVHRGSVVVLDADGAVVASAGDVRAPVFPRSSSKPMQAIGMIRSGLRLADPADLAVVCASHYGEDVHLARIEALLRTTGLDESALRCPPDMPLSEDARDAVLRAGGAASRLRMNCSGKHVGMLLTCQAAGWPVAGYWHPDHPLQRAITATVEEFTGESVAAVGVDGCGAPVLAVSLTGLAGAYLRLVSAAEGSVERIVADAMRAHPLMVAGTDGADTQLMTGIPGLLAKSGAEGVVAVAVPGVGAVALKIDDGATRARTPVLVSALRRLSVRGTALDAPVLDAPVLDLLAESTLSGGGEPVGSVRARW</sequence>
<dbReference type="EMBL" id="JADBEB010000001">
    <property type="protein sequence ID" value="MBE1486717.1"/>
    <property type="molecule type" value="Genomic_DNA"/>
</dbReference>
<dbReference type="PANTHER" id="PTHR42110">
    <property type="entry name" value="L-ASPARAGINASE, PUTATIVE (AFU_ORTHOLOGUE AFUA_3G11890)-RELATED"/>
    <property type="match status" value="1"/>
</dbReference>